<dbReference type="EMBL" id="RWJF01000001">
    <property type="protein sequence ID" value="RST29883.1"/>
    <property type="molecule type" value="Genomic_DNA"/>
</dbReference>
<dbReference type="AlphaFoldDB" id="A0A429V7G2"/>
<feature type="domain" description="VOC" evidence="1">
    <location>
        <begin position="7"/>
        <end position="125"/>
    </location>
</feature>
<dbReference type="PROSITE" id="PS51819">
    <property type="entry name" value="VOC"/>
    <property type="match status" value="2"/>
</dbReference>
<protein>
    <submittedName>
        <fullName evidence="2">VOC family protein</fullName>
    </submittedName>
</protein>
<dbReference type="InterPro" id="IPR041581">
    <property type="entry name" value="Glyoxalase_6"/>
</dbReference>
<dbReference type="InterPro" id="IPR052164">
    <property type="entry name" value="Anthracycline_SecMetBiosynth"/>
</dbReference>
<dbReference type="Pfam" id="PF00903">
    <property type="entry name" value="Glyoxalase"/>
    <property type="match status" value="1"/>
</dbReference>
<gene>
    <name evidence="2" type="ORF">HMF7854_02885</name>
</gene>
<dbReference type="SUPFAM" id="SSF54593">
    <property type="entry name" value="Glyoxalase/Bleomycin resistance protein/Dihydroxybiphenyl dioxygenase"/>
    <property type="match status" value="2"/>
</dbReference>
<dbReference type="PANTHER" id="PTHR33993">
    <property type="entry name" value="GLYOXALASE-RELATED"/>
    <property type="match status" value="1"/>
</dbReference>
<keyword evidence="3" id="KW-1185">Reference proteome</keyword>
<feature type="domain" description="VOC" evidence="1">
    <location>
        <begin position="146"/>
        <end position="260"/>
    </location>
</feature>
<evidence type="ECO:0000313" key="2">
    <source>
        <dbReference type="EMBL" id="RST29883.1"/>
    </source>
</evidence>
<evidence type="ECO:0000313" key="3">
    <source>
        <dbReference type="Proteomes" id="UP000274661"/>
    </source>
</evidence>
<organism evidence="2 3">
    <name type="scientific">Sphingomonas ginkgonis</name>
    <dbReference type="NCBI Taxonomy" id="2315330"/>
    <lineage>
        <taxon>Bacteria</taxon>
        <taxon>Pseudomonadati</taxon>
        <taxon>Pseudomonadota</taxon>
        <taxon>Alphaproteobacteria</taxon>
        <taxon>Sphingomonadales</taxon>
        <taxon>Sphingomonadaceae</taxon>
        <taxon>Sphingomonas</taxon>
    </lineage>
</organism>
<dbReference type="Proteomes" id="UP000274661">
    <property type="component" value="Unassembled WGS sequence"/>
</dbReference>
<accession>A0A429V7G2</accession>
<dbReference type="InterPro" id="IPR037523">
    <property type="entry name" value="VOC_core"/>
</dbReference>
<dbReference type="InterPro" id="IPR004360">
    <property type="entry name" value="Glyas_Fos-R_dOase_dom"/>
</dbReference>
<name>A0A429V7G2_9SPHN</name>
<dbReference type="OrthoDB" id="9793039at2"/>
<evidence type="ECO:0000259" key="1">
    <source>
        <dbReference type="PROSITE" id="PS51819"/>
    </source>
</evidence>
<reference evidence="2 3" key="1">
    <citation type="submission" date="2018-12" db="EMBL/GenBank/DDBJ databases">
        <title>Sphingomonas sp. HMF7854 Genome sequencing and assembly.</title>
        <authorList>
            <person name="Cha I."/>
            <person name="Kang H."/>
            <person name="Kim H."/>
            <person name="Kang J."/>
            <person name="Joh K."/>
        </authorList>
    </citation>
    <scope>NUCLEOTIDE SEQUENCE [LARGE SCALE GENOMIC DNA]</scope>
    <source>
        <strain evidence="2 3">HMF7854</strain>
    </source>
</reference>
<comment type="caution">
    <text evidence="2">The sequence shown here is derived from an EMBL/GenBank/DDBJ whole genome shotgun (WGS) entry which is preliminary data.</text>
</comment>
<dbReference type="CDD" id="cd07247">
    <property type="entry name" value="SgaA_N_like"/>
    <property type="match status" value="2"/>
</dbReference>
<proteinExistence type="predicted"/>
<dbReference type="Gene3D" id="3.10.180.10">
    <property type="entry name" value="2,3-Dihydroxybiphenyl 1,2-Dioxygenase, domain 1"/>
    <property type="match status" value="2"/>
</dbReference>
<dbReference type="RefSeq" id="WP_126717721.1">
    <property type="nucleotide sequence ID" value="NZ_RWJF01000001.1"/>
</dbReference>
<sequence length="261" mass="27928">MGNPHGSFIWYELMSPDPEGAKTFYDAVVGWDIEPKPAGELDYRMIRRGDGGNAGGILKLDQAMQDQGAKPTWLGYVGVDDVDKFVEAATARGAHTIMPPWSVEGIGRMALIADPQGAVLYVMKPTPPGGDPDATSDVFSVDAKGRVNWNELSTSDPQAALDFYGPLLGWVNHDTMPMGELGGYHFLDHHDLRFGATCGTMGGQPPAWRYYIGVDSIERAKAAVEAQGGTPTMGPHEVPGGSWILLGRDPQGAEFALVGGK</sequence>
<dbReference type="InterPro" id="IPR029068">
    <property type="entry name" value="Glyas_Bleomycin-R_OHBP_Dase"/>
</dbReference>
<dbReference type="Pfam" id="PF18029">
    <property type="entry name" value="Glyoxalase_6"/>
    <property type="match status" value="1"/>
</dbReference>
<dbReference type="PANTHER" id="PTHR33993:SF14">
    <property type="entry name" value="GB|AAF24581.1"/>
    <property type="match status" value="1"/>
</dbReference>